<dbReference type="Proteomes" id="UP000799537">
    <property type="component" value="Unassembled WGS sequence"/>
</dbReference>
<feature type="domain" description="YCII-related" evidence="1">
    <location>
        <begin position="8"/>
        <end position="101"/>
    </location>
</feature>
<dbReference type="RefSeq" id="XP_033667671.1">
    <property type="nucleotide sequence ID" value="XM_033806515.1"/>
</dbReference>
<dbReference type="SUPFAM" id="SSF54909">
    <property type="entry name" value="Dimeric alpha+beta barrel"/>
    <property type="match status" value="1"/>
</dbReference>
<dbReference type="PANTHER" id="PTHR33606">
    <property type="entry name" value="PROTEIN YCII"/>
    <property type="match status" value="1"/>
</dbReference>
<dbReference type="GeneID" id="54559787"/>
<organism evidence="2 3">
    <name type="scientific">Zasmidium cellare ATCC 36951</name>
    <dbReference type="NCBI Taxonomy" id="1080233"/>
    <lineage>
        <taxon>Eukaryota</taxon>
        <taxon>Fungi</taxon>
        <taxon>Dikarya</taxon>
        <taxon>Ascomycota</taxon>
        <taxon>Pezizomycotina</taxon>
        <taxon>Dothideomycetes</taxon>
        <taxon>Dothideomycetidae</taxon>
        <taxon>Mycosphaerellales</taxon>
        <taxon>Mycosphaerellaceae</taxon>
        <taxon>Zasmidium</taxon>
    </lineage>
</organism>
<keyword evidence="3" id="KW-1185">Reference proteome</keyword>
<proteinExistence type="predicted"/>
<dbReference type="EMBL" id="ML993595">
    <property type="protein sequence ID" value="KAF2166782.1"/>
    <property type="molecule type" value="Genomic_DNA"/>
</dbReference>
<dbReference type="OrthoDB" id="5519740at2759"/>
<reference evidence="2" key="1">
    <citation type="journal article" date="2020" name="Stud. Mycol.">
        <title>101 Dothideomycetes genomes: a test case for predicting lifestyles and emergence of pathogens.</title>
        <authorList>
            <person name="Haridas S."/>
            <person name="Albert R."/>
            <person name="Binder M."/>
            <person name="Bloem J."/>
            <person name="Labutti K."/>
            <person name="Salamov A."/>
            <person name="Andreopoulos B."/>
            <person name="Baker S."/>
            <person name="Barry K."/>
            <person name="Bills G."/>
            <person name="Bluhm B."/>
            <person name="Cannon C."/>
            <person name="Castanera R."/>
            <person name="Culley D."/>
            <person name="Daum C."/>
            <person name="Ezra D."/>
            <person name="Gonzalez J."/>
            <person name="Henrissat B."/>
            <person name="Kuo A."/>
            <person name="Liang C."/>
            <person name="Lipzen A."/>
            <person name="Lutzoni F."/>
            <person name="Magnuson J."/>
            <person name="Mondo S."/>
            <person name="Nolan M."/>
            <person name="Ohm R."/>
            <person name="Pangilinan J."/>
            <person name="Park H.-J."/>
            <person name="Ramirez L."/>
            <person name="Alfaro M."/>
            <person name="Sun H."/>
            <person name="Tritt A."/>
            <person name="Yoshinaga Y."/>
            <person name="Zwiers L.-H."/>
            <person name="Turgeon B."/>
            <person name="Goodwin S."/>
            <person name="Spatafora J."/>
            <person name="Crous P."/>
            <person name="Grigoriev I."/>
        </authorList>
    </citation>
    <scope>NUCLEOTIDE SEQUENCE</scope>
    <source>
        <strain evidence="2">ATCC 36951</strain>
    </source>
</reference>
<dbReference type="InterPro" id="IPR005545">
    <property type="entry name" value="YCII"/>
</dbReference>
<dbReference type="Pfam" id="PF03795">
    <property type="entry name" value="YCII"/>
    <property type="match status" value="1"/>
</dbReference>
<evidence type="ECO:0000259" key="1">
    <source>
        <dbReference type="Pfam" id="PF03795"/>
    </source>
</evidence>
<dbReference type="AlphaFoldDB" id="A0A6A6CLG6"/>
<dbReference type="InterPro" id="IPR011008">
    <property type="entry name" value="Dimeric_a/b-barrel"/>
</dbReference>
<protein>
    <recommendedName>
        <fullName evidence="1">YCII-related domain-containing protein</fullName>
    </recommendedName>
</protein>
<sequence>MADSKQQWLCILPDGAGKLEKRMEVRPQHLEGVKPKFASGLVTMGGATLDEPVKEGEPMKINGSAMIVEADSEAEVKKLIESDIYYTTGVWDANKVQILPFKAAVWKGR</sequence>
<gene>
    <name evidence="2" type="ORF">M409DRAFT_22835</name>
</gene>
<dbReference type="Gene3D" id="3.30.70.1060">
    <property type="entry name" value="Dimeric alpha+beta barrel"/>
    <property type="match status" value="1"/>
</dbReference>
<name>A0A6A6CLG6_ZASCE</name>
<dbReference type="PANTHER" id="PTHR33606:SF3">
    <property type="entry name" value="PROTEIN YCII"/>
    <property type="match status" value="1"/>
</dbReference>
<dbReference type="InterPro" id="IPR051807">
    <property type="entry name" value="Sec-metab_biosynth-assoc"/>
</dbReference>
<accession>A0A6A6CLG6</accession>
<evidence type="ECO:0000313" key="3">
    <source>
        <dbReference type="Proteomes" id="UP000799537"/>
    </source>
</evidence>
<evidence type="ECO:0000313" key="2">
    <source>
        <dbReference type="EMBL" id="KAF2166782.1"/>
    </source>
</evidence>